<evidence type="ECO:0000256" key="6">
    <source>
        <dbReference type="ARBA" id="ARBA00023136"/>
    </source>
</evidence>
<dbReference type="Pfam" id="PF00528">
    <property type="entry name" value="BPD_transp_1"/>
    <property type="match status" value="1"/>
</dbReference>
<accession>A0A7K3MBR6</accession>
<dbReference type="Gene3D" id="1.10.3720.10">
    <property type="entry name" value="MetI-like"/>
    <property type="match status" value="1"/>
</dbReference>
<evidence type="ECO:0000256" key="2">
    <source>
        <dbReference type="ARBA" id="ARBA00022448"/>
    </source>
</evidence>
<dbReference type="EMBL" id="WLZY01000013">
    <property type="protein sequence ID" value="NDL60610.1"/>
    <property type="molecule type" value="Genomic_DNA"/>
</dbReference>
<dbReference type="InterPro" id="IPR051393">
    <property type="entry name" value="ABC_transporter_permease"/>
</dbReference>
<dbReference type="InterPro" id="IPR000515">
    <property type="entry name" value="MetI-like"/>
</dbReference>
<evidence type="ECO:0000256" key="4">
    <source>
        <dbReference type="ARBA" id="ARBA00022692"/>
    </source>
</evidence>
<evidence type="ECO:0000259" key="9">
    <source>
        <dbReference type="PROSITE" id="PS50928"/>
    </source>
</evidence>
<organism evidence="10 11">
    <name type="scientific">Phytoactinopolyspora mesophila</name>
    <dbReference type="NCBI Taxonomy" id="2650750"/>
    <lineage>
        <taxon>Bacteria</taxon>
        <taxon>Bacillati</taxon>
        <taxon>Actinomycetota</taxon>
        <taxon>Actinomycetes</taxon>
        <taxon>Jiangellales</taxon>
        <taxon>Jiangellaceae</taxon>
        <taxon>Phytoactinopolyspora</taxon>
    </lineage>
</organism>
<dbReference type="GO" id="GO:0055085">
    <property type="term" value="P:transmembrane transport"/>
    <property type="evidence" value="ECO:0007669"/>
    <property type="project" value="InterPro"/>
</dbReference>
<protein>
    <submittedName>
        <fullName evidence="10">ABC transporter permease subunit</fullName>
    </submittedName>
</protein>
<dbReference type="SUPFAM" id="SSF161098">
    <property type="entry name" value="MetI-like"/>
    <property type="match status" value="1"/>
</dbReference>
<dbReference type="PANTHER" id="PTHR30193">
    <property type="entry name" value="ABC TRANSPORTER PERMEASE PROTEIN"/>
    <property type="match status" value="1"/>
</dbReference>
<dbReference type="PROSITE" id="PS50928">
    <property type="entry name" value="ABC_TM1"/>
    <property type="match status" value="1"/>
</dbReference>
<dbReference type="GO" id="GO:0005886">
    <property type="term" value="C:plasma membrane"/>
    <property type="evidence" value="ECO:0007669"/>
    <property type="project" value="UniProtKB-SubCell"/>
</dbReference>
<keyword evidence="6 7" id="KW-0472">Membrane</keyword>
<feature type="transmembrane region" description="Helical" evidence="7">
    <location>
        <begin position="109"/>
        <end position="130"/>
    </location>
</feature>
<comment type="subcellular location">
    <subcellularLocation>
        <location evidence="1 7">Cell membrane</location>
        <topology evidence="1 7">Multi-pass membrane protein</topology>
    </subcellularLocation>
</comment>
<name>A0A7K3MBR6_9ACTN</name>
<feature type="region of interest" description="Disordered" evidence="8">
    <location>
        <begin position="1"/>
        <end position="39"/>
    </location>
</feature>
<evidence type="ECO:0000256" key="8">
    <source>
        <dbReference type="SAM" id="MobiDB-lite"/>
    </source>
</evidence>
<dbReference type="CDD" id="cd06261">
    <property type="entry name" value="TM_PBP2"/>
    <property type="match status" value="1"/>
</dbReference>
<proteinExistence type="inferred from homology"/>
<dbReference type="Proteomes" id="UP000460435">
    <property type="component" value="Unassembled WGS sequence"/>
</dbReference>
<dbReference type="InterPro" id="IPR035906">
    <property type="entry name" value="MetI-like_sf"/>
</dbReference>
<keyword evidence="4 7" id="KW-0812">Transmembrane</keyword>
<evidence type="ECO:0000313" key="11">
    <source>
        <dbReference type="Proteomes" id="UP000460435"/>
    </source>
</evidence>
<dbReference type="PANTHER" id="PTHR30193:SF37">
    <property type="entry name" value="INNER MEMBRANE ABC TRANSPORTER PERMEASE PROTEIN YCJO"/>
    <property type="match status" value="1"/>
</dbReference>
<gene>
    <name evidence="10" type="ORF">F7O44_26370</name>
</gene>
<dbReference type="AlphaFoldDB" id="A0A7K3MBR6"/>
<feature type="transmembrane region" description="Helical" evidence="7">
    <location>
        <begin position="46"/>
        <end position="76"/>
    </location>
</feature>
<evidence type="ECO:0000256" key="3">
    <source>
        <dbReference type="ARBA" id="ARBA00022475"/>
    </source>
</evidence>
<comment type="caution">
    <text evidence="10">The sequence shown here is derived from an EMBL/GenBank/DDBJ whole genome shotgun (WGS) entry which is preliminary data.</text>
</comment>
<keyword evidence="11" id="KW-1185">Reference proteome</keyword>
<feature type="transmembrane region" description="Helical" evidence="7">
    <location>
        <begin position="297"/>
        <end position="319"/>
    </location>
</feature>
<comment type="similarity">
    <text evidence="7">Belongs to the binding-protein-dependent transport system permease family.</text>
</comment>
<keyword evidence="2 7" id="KW-0813">Transport</keyword>
<dbReference type="RefSeq" id="WP_162453325.1">
    <property type="nucleotide sequence ID" value="NZ_WLZY01000013.1"/>
</dbReference>
<evidence type="ECO:0000256" key="5">
    <source>
        <dbReference type="ARBA" id="ARBA00022989"/>
    </source>
</evidence>
<evidence type="ECO:0000313" key="10">
    <source>
        <dbReference type="EMBL" id="NDL60610.1"/>
    </source>
</evidence>
<keyword evidence="3" id="KW-1003">Cell membrane</keyword>
<feature type="transmembrane region" description="Helical" evidence="7">
    <location>
        <begin position="142"/>
        <end position="163"/>
    </location>
</feature>
<keyword evidence="5 7" id="KW-1133">Transmembrane helix</keyword>
<reference evidence="10 11" key="1">
    <citation type="submission" date="2019-11" db="EMBL/GenBank/DDBJ databases">
        <authorList>
            <person name="Li X.-J."/>
            <person name="Feng X.-M."/>
        </authorList>
    </citation>
    <scope>NUCLEOTIDE SEQUENCE [LARGE SCALE GENOMIC DNA]</scope>
    <source>
        <strain evidence="10 11">XMNu-373</strain>
    </source>
</reference>
<evidence type="ECO:0000256" key="1">
    <source>
        <dbReference type="ARBA" id="ARBA00004651"/>
    </source>
</evidence>
<feature type="domain" description="ABC transmembrane type-1" evidence="9">
    <location>
        <begin position="105"/>
        <end position="318"/>
    </location>
</feature>
<sequence>MSEVKTPPDSARPDPAPASSGAAGRPARRRPPRSPERRRQIRRNTLVGWSFILPNFVGFAVFTLVPVTAAFALAFMEWNSFSSPQWVGLANFQRMIGDENFRVALFNTLFYAGGHIPLTLVAALALAIVLNRKIRGVKFFRTAAFFPYITSLVAVAVVWNMLFNPTLGPVNQFLEFLGVTNPPGWTASTDWAMPAVIITSVWRDMGYYMVLYLAGLQTIPEEYYEAARVDGANAWQRFWHVTLPGLRPVTFFVVVMLTIQSFKILDLIVVMTDGGPGRSTLVLAQLIYREGIREGRFGYSSAIALVLFFIVLTVTVVQFRINERGKNR</sequence>
<feature type="transmembrane region" description="Helical" evidence="7">
    <location>
        <begin position="249"/>
        <end position="271"/>
    </location>
</feature>
<evidence type="ECO:0000256" key="7">
    <source>
        <dbReference type="RuleBase" id="RU363032"/>
    </source>
</evidence>